<accession>A0A0F3ILQ8</accession>
<dbReference type="AlphaFoldDB" id="A0A0F3ILQ8"/>
<proteinExistence type="predicted"/>
<dbReference type="InterPro" id="IPR000182">
    <property type="entry name" value="GNAT_dom"/>
</dbReference>
<dbReference type="EMBL" id="LAJY01000915">
    <property type="protein sequence ID" value="KJV06499.1"/>
    <property type="molecule type" value="Genomic_DNA"/>
</dbReference>
<evidence type="ECO:0000313" key="2">
    <source>
        <dbReference type="EMBL" id="KJV06499.1"/>
    </source>
</evidence>
<dbReference type="Pfam" id="PF00583">
    <property type="entry name" value="Acetyltransf_1"/>
    <property type="match status" value="1"/>
</dbReference>
<evidence type="ECO:0000259" key="1">
    <source>
        <dbReference type="PROSITE" id="PS51186"/>
    </source>
</evidence>
<evidence type="ECO:0000313" key="3">
    <source>
        <dbReference type="Proteomes" id="UP000033774"/>
    </source>
</evidence>
<dbReference type="InterPro" id="IPR016181">
    <property type="entry name" value="Acyl_CoA_acyltransferase"/>
</dbReference>
<dbReference type="Proteomes" id="UP000033774">
    <property type="component" value="Unassembled WGS sequence"/>
</dbReference>
<comment type="caution">
    <text evidence="2">The sequence shown here is derived from an EMBL/GenBank/DDBJ whole genome shotgun (WGS) entry which is preliminary data.</text>
</comment>
<keyword evidence="3" id="KW-1185">Reference proteome</keyword>
<dbReference type="PROSITE" id="PS51186">
    <property type="entry name" value="GNAT"/>
    <property type="match status" value="1"/>
</dbReference>
<dbReference type="GO" id="GO:0016747">
    <property type="term" value="F:acyltransferase activity, transferring groups other than amino-acyl groups"/>
    <property type="evidence" value="ECO:0007669"/>
    <property type="project" value="InterPro"/>
</dbReference>
<name>A0A0F3ILQ8_9PROT</name>
<dbReference type="SUPFAM" id="SSF55729">
    <property type="entry name" value="Acyl-CoA N-acyltransferases (Nat)"/>
    <property type="match status" value="1"/>
</dbReference>
<dbReference type="CDD" id="cd04301">
    <property type="entry name" value="NAT_SF"/>
    <property type="match status" value="1"/>
</dbReference>
<reference evidence="2 3" key="1">
    <citation type="submission" date="2015-03" db="EMBL/GenBank/DDBJ databases">
        <title>Draft genome sequence of Elstera litoralis.</title>
        <authorList>
            <person name="Rahalkar M.C."/>
            <person name="Dhakephalkar P.K."/>
            <person name="Pore S.D."/>
            <person name="Arora P."/>
            <person name="Kapse N.G."/>
            <person name="Pandit P.S."/>
        </authorList>
    </citation>
    <scope>NUCLEOTIDE SEQUENCE [LARGE SCALE GENOMIC DNA]</scope>
    <source>
        <strain evidence="2 3">Dia-1</strain>
    </source>
</reference>
<feature type="domain" description="N-acetyltransferase" evidence="1">
    <location>
        <begin position="3"/>
        <end position="146"/>
    </location>
</feature>
<organism evidence="2 3">
    <name type="scientific">Elstera litoralis</name>
    <dbReference type="NCBI Taxonomy" id="552518"/>
    <lineage>
        <taxon>Bacteria</taxon>
        <taxon>Pseudomonadati</taxon>
        <taxon>Pseudomonadota</taxon>
        <taxon>Alphaproteobacteria</taxon>
        <taxon>Rhodospirillales</taxon>
        <taxon>Rhodospirillaceae</taxon>
        <taxon>Elstera</taxon>
    </lineage>
</organism>
<gene>
    <name evidence="2" type="ORF">VZ95_20695</name>
</gene>
<sequence>MEYTVKVAATAEEREMAYMIRSAVFCGEQKCPFHEEFDGNDNTATHIIGFVDGEPAATIRLRYFAEFVKFERFAVRSEYRGTGITEAAVDFGFDFCRRKGYTKVYGHAQKRLLRFWRRHGFNQTNHPPFHFSDAEYVAVVVEFDPTR</sequence>
<dbReference type="Gene3D" id="3.40.630.30">
    <property type="match status" value="1"/>
</dbReference>
<feature type="non-terminal residue" evidence="2">
    <location>
        <position position="147"/>
    </location>
</feature>
<protein>
    <recommendedName>
        <fullName evidence="1">N-acetyltransferase domain-containing protein</fullName>
    </recommendedName>
</protein>